<reference evidence="4" key="2">
    <citation type="submission" date="2017-02" db="EMBL/GenBank/DDBJ databases">
        <title>Sunflower complete genome.</title>
        <authorList>
            <person name="Langlade N."/>
            <person name="Munos S."/>
        </authorList>
    </citation>
    <scope>NUCLEOTIDE SEQUENCE [LARGE SCALE GENOMIC DNA]</scope>
    <source>
        <tissue evidence="4">Leaves</tissue>
    </source>
</reference>
<dbReference type="EMBL" id="CM007894">
    <property type="protein sequence ID" value="OTG24040.1"/>
    <property type="molecule type" value="Genomic_DNA"/>
</dbReference>
<name>A0A251UKZ9_HELAN</name>
<evidence type="ECO:0000313" key="2">
    <source>
        <dbReference type="EMBL" id="KAF5804326.1"/>
    </source>
</evidence>
<reference evidence="1" key="3">
    <citation type="submission" date="2020-06" db="EMBL/GenBank/DDBJ databases">
        <title>Helianthus annuus Genome sequencing and assembly Release 2.</title>
        <authorList>
            <person name="Gouzy J."/>
            <person name="Langlade N."/>
            <person name="Munos S."/>
        </authorList>
    </citation>
    <scope>NUCLEOTIDE SEQUENCE</scope>
    <source>
        <tissue evidence="1">Leaves</tissue>
    </source>
</reference>
<evidence type="ECO:0000313" key="3">
    <source>
        <dbReference type="EMBL" id="OTG24039.1"/>
    </source>
</evidence>
<dbReference type="EMBL" id="CM007894">
    <property type="protein sequence ID" value="OTG24039.1"/>
    <property type="molecule type" value="Genomic_DNA"/>
</dbReference>
<dbReference type="AlphaFoldDB" id="A0A251UKZ9"/>
<organism evidence="4 5">
    <name type="scientific">Helianthus annuus</name>
    <name type="common">Common sunflower</name>
    <dbReference type="NCBI Taxonomy" id="4232"/>
    <lineage>
        <taxon>Eukaryota</taxon>
        <taxon>Viridiplantae</taxon>
        <taxon>Streptophyta</taxon>
        <taxon>Embryophyta</taxon>
        <taxon>Tracheophyta</taxon>
        <taxon>Spermatophyta</taxon>
        <taxon>Magnoliopsida</taxon>
        <taxon>eudicotyledons</taxon>
        <taxon>Gunneridae</taxon>
        <taxon>Pentapetalae</taxon>
        <taxon>asterids</taxon>
        <taxon>campanulids</taxon>
        <taxon>Asterales</taxon>
        <taxon>Asteraceae</taxon>
        <taxon>Asteroideae</taxon>
        <taxon>Heliantheae alliance</taxon>
        <taxon>Heliantheae</taxon>
        <taxon>Helianthus</taxon>
    </lineage>
</organism>
<proteinExistence type="predicted"/>
<dbReference type="Gramene" id="mRNA:HanXRQr2_Chr05g0195761">
    <property type="protein sequence ID" value="mRNA:HanXRQr2_Chr05g0195761"/>
    <property type="gene ID" value="HanXRQr2_Chr05g0195761"/>
</dbReference>
<dbReference type="Gramene" id="mRNA:HanXRQr2_Chr05g0195771">
    <property type="protein sequence ID" value="mRNA:HanXRQr2_Chr05g0195771"/>
    <property type="gene ID" value="HanXRQr2_Chr05g0195771"/>
</dbReference>
<evidence type="ECO:0000313" key="4">
    <source>
        <dbReference type="EMBL" id="OTG24040.1"/>
    </source>
</evidence>
<dbReference type="Proteomes" id="UP000215914">
    <property type="component" value="Chromosome 5"/>
</dbReference>
<gene>
    <name evidence="3" type="ORF">HannXRQ_Chr05g0132231</name>
    <name evidence="4" type="ORF">HannXRQ_Chr05g0132241</name>
    <name evidence="1" type="ORF">HanXRQr2_Chr05g0195761</name>
    <name evidence="2" type="ORF">HanXRQr2_Chr05g0195771</name>
</gene>
<sequence>MFVVLNKICIYWLKSCFKKCFTKNVDNLSCSVSWISQSFTRALLYKETQTQSMLTVKMLKNQVRMDLDTHSIINNVVAI</sequence>
<dbReference type="EMBL" id="MNCJ02000320">
    <property type="protein sequence ID" value="KAF5804326.1"/>
    <property type="molecule type" value="Genomic_DNA"/>
</dbReference>
<accession>A0A251UKZ9</accession>
<reference evidence="1 5" key="1">
    <citation type="journal article" date="2017" name="Nature">
        <title>The sunflower genome provides insights into oil metabolism, flowering and Asterid evolution.</title>
        <authorList>
            <person name="Badouin H."/>
            <person name="Gouzy J."/>
            <person name="Grassa C.J."/>
            <person name="Murat F."/>
            <person name="Staton S.E."/>
            <person name="Cottret L."/>
            <person name="Lelandais-Briere C."/>
            <person name="Owens G.L."/>
            <person name="Carrere S."/>
            <person name="Mayjonade B."/>
            <person name="Legrand L."/>
            <person name="Gill N."/>
            <person name="Kane N.C."/>
            <person name="Bowers J.E."/>
            <person name="Hubner S."/>
            <person name="Bellec A."/>
            <person name="Berard A."/>
            <person name="Berges H."/>
            <person name="Blanchet N."/>
            <person name="Boniface M.C."/>
            <person name="Brunel D."/>
            <person name="Catrice O."/>
            <person name="Chaidir N."/>
            <person name="Claudel C."/>
            <person name="Donnadieu C."/>
            <person name="Faraut T."/>
            <person name="Fievet G."/>
            <person name="Helmstetter N."/>
            <person name="King M."/>
            <person name="Knapp S.J."/>
            <person name="Lai Z."/>
            <person name="Le Paslier M.C."/>
            <person name="Lippi Y."/>
            <person name="Lorenzon L."/>
            <person name="Mandel J.R."/>
            <person name="Marage G."/>
            <person name="Marchand G."/>
            <person name="Marquand E."/>
            <person name="Bret-Mestries E."/>
            <person name="Morien E."/>
            <person name="Nambeesan S."/>
            <person name="Nguyen T."/>
            <person name="Pegot-Espagnet P."/>
            <person name="Pouilly N."/>
            <person name="Raftis F."/>
            <person name="Sallet E."/>
            <person name="Schiex T."/>
            <person name="Thomas J."/>
            <person name="Vandecasteele C."/>
            <person name="Vares D."/>
            <person name="Vear F."/>
            <person name="Vautrin S."/>
            <person name="Crespi M."/>
            <person name="Mangin B."/>
            <person name="Burke J.M."/>
            <person name="Salse J."/>
            <person name="Munos S."/>
            <person name="Vincourt P."/>
            <person name="Rieseberg L.H."/>
            <person name="Langlade N.B."/>
        </authorList>
    </citation>
    <scope>NUCLEOTIDE SEQUENCE [LARGE SCALE GENOMIC DNA]</scope>
    <source>
        <strain evidence="5">cv. SF193</strain>
        <tissue evidence="1">Leaves</tissue>
    </source>
</reference>
<evidence type="ECO:0000313" key="5">
    <source>
        <dbReference type="Proteomes" id="UP000215914"/>
    </source>
</evidence>
<evidence type="ECO:0000313" key="1">
    <source>
        <dbReference type="EMBL" id="KAF5804325.1"/>
    </source>
</evidence>
<protein>
    <submittedName>
        <fullName evidence="4">Uncharacterized protein</fullName>
    </submittedName>
</protein>
<keyword evidence="5" id="KW-1185">Reference proteome</keyword>
<dbReference type="EMBL" id="MNCJ02000320">
    <property type="protein sequence ID" value="KAF5804325.1"/>
    <property type="molecule type" value="Genomic_DNA"/>
</dbReference>